<dbReference type="GO" id="GO:0008713">
    <property type="term" value="F:ADP-heptose-lipopolysaccharide heptosyltransferase activity"/>
    <property type="evidence" value="ECO:0007669"/>
    <property type="project" value="TreeGrafter"/>
</dbReference>
<dbReference type="Gene3D" id="3.40.50.2000">
    <property type="entry name" value="Glycogen Phosphorylase B"/>
    <property type="match status" value="1"/>
</dbReference>
<dbReference type="GO" id="GO:0005829">
    <property type="term" value="C:cytosol"/>
    <property type="evidence" value="ECO:0007669"/>
    <property type="project" value="TreeGrafter"/>
</dbReference>
<organism evidence="3">
    <name type="scientific">uncultured Mycobacteriales bacterium</name>
    <dbReference type="NCBI Taxonomy" id="581187"/>
    <lineage>
        <taxon>Bacteria</taxon>
        <taxon>Bacillati</taxon>
        <taxon>Actinomycetota</taxon>
        <taxon>Actinomycetes</taxon>
        <taxon>Mycobacteriales</taxon>
        <taxon>environmental samples</taxon>
    </lineage>
</organism>
<feature type="non-terminal residue" evidence="3">
    <location>
        <position position="1"/>
    </location>
</feature>
<evidence type="ECO:0000256" key="2">
    <source>
        <dbReference type="ARBA" id="ARBA00022679"/>
    </source>
</evidence>
<dbReference type="SUPFAM" id="SSF53756">
    <property type="entry name" value="UDP-Glycosyltransferase/glycogen phosphorylase"/>
    <property type="match status" value="1"/>
</dbReference>
<dbReference type="InterPro" id="IPR002201">
    <property type="entry name" value="Glyco_trans_9"/>
</dbReference>
<dbReference type="GO" id="GO:0009244">
    <property type="term" value="P:lipopolysaccharide core region biosynthetic process"/>
    <property type="evidence" value="ECO:0007669"/>
    <property type="project" value="TreeGrafter"/>
</dbReference>
<evidence type="ECO:0000256" key="1">
    <source>
        <dbReference type="ARBA" id="ARBA00022676"/>
    </source>
</evidence>
<protein>
    <submittedName>
        <fullName evidence="3">Transferase</fullName>
    </submittedName>
</protein>
<dbReference type="InterPro" id="IPR051199">
    <property type="entry name" value="LPS_LOS_Heptosyltrfase"/>
</dbReference>
<sequence>PAETGLTAAVAGPSGAADLGGRTSLAELAGVLAGAGAVVVGNTGPAHLAAAVGTPVVSLFAPVVPAERWAPYGVPTVLLGDQDAPCRASRARECPVPGHPCLDGVTVEDVVAAVDKLVTA</sequence>
<keyword evidence="2 3" id="KW-0808">Transferase</keyword>
<dbReference type="EMBL" id="CADCTP010000059">
    <property type="protein sequence ID" value="CAA9223018.1"/>
    <property type="molecule type" value="Genomic_DNA"/>
</dbReference>
<keyword evidence="1" id="KW-0328">Glycosyltransferase</keyword>
<evidence type="ECO:0000313" key="3">
    <source>
        <dbReference type="EMBL" id="CAA9223018.1"/>
    </source>
</evidence>
<proteinExistence type="predicted"/>
<dbReference type="Pfam" id="PF01075">
    <property type="entry name" value="Glyco_transf_9"/>
    <property type="match status" value="1"/>
</dbReference>
<dbReference type="CDD" id="cd03789">
    <property type="entry name" value="GT9_LPS_heptosyltransferase"/>
    <property type="match status" value="1"/>
</dbReference>
<dbReference type="AlphaFoldDB" id="A0A6J4HH48"/>
<dbReference type="PANTHER" id="PTHR30160:SF1">
    <property type="entry name" value="LIPOPOLYSACCHARIDE 1,2-N-ACETYLGLUCOSAMINETRANSFERASE-RELATED"/>
    <property type="match status" value="1"/>
</dbReference>
<name>A0A6J4HH48_9ACTN</name>
<reference evidence="3" key="1">
    <citation type="submission" date="2020-02" db="EMBL/GenBank/DDBJ databases">
        <authorList>
            <person name="Meier V. D."/>
        </authorList>
    </citation>
    <scope>NUCLEOTIDE SEQUENCE</scope>
    <source>
        <strain evidence="3">AVDCRST_MAG41</strain>
    </source>
</reference>
<accession>A0A6J4HH48</accession>
<gene>
    <name evidence="3" type="ORF">AVDCRST_MAG41-601</name>
</gene>
<dbReference type="PANTHER" id="PTHR30160">
    <property type="entry name" value="TETRAACYLDISACCHARIDE 4'-KINASE-RELATED"/>
    <property type="match status" value="1"/>
</dbReference>